<dbReference type="InterPro" id="IPR029787">
    <property type="entry name" value="Nucleotide_cyclase"/>
</dbReference>
<accession>A0A1J5ST25</accession>
<sequence length="1221" mass="136446">MNTQQRLIDIATRDVTCLPLDSTLGEAALLMAQRRFSSIVVTDKAQHPVGIVTERNILHAMRASSPLETPLRTGMSAPVVVVPCAMDCLDAYQVCLREGIRHLVVVGDDGAVAGVVSETDFRLHLNLSALAGRRQLISVAQRAVPSLPPHSSLMQGLNLMQAERASCVVVVENEKPVGIVTERDVVRFYASEAERVAVPLADVMTSPVLTISSDATINHAAEQMLEKKVRHLALVDDTGRMVGLADEHDLTRTMASGLLDEKFQVDEIFLRTFVDTIPDLVWLKDTEGVYLACNRRFQHLYGAEEKDIVGKSDRDFVEQDTADAFRKNDLKAMQEDRSIFNEEWLTFAADGYRGLFETIKTPMRDSQGQLIGVLGVSRDITRRKQTAQQLDNYRQRLEGLVVEESTKFRALVEQSLVGIYIIQDGFFRYANPGLLDMFGYDSADQLVDAIPAIQFVKAEDRALVEENLRRRFDGEVNAMSYSFTVYKRDGTAMVVDAHGRRIEYQGRPAVIGTLVDITEMRRTKEELGRMVEEKSARLRQSEELLRTLIEAIPDPIQFKDGEGRWLESNQSALHAFGLKETGWQGKTDLELADIADAHYRAALLHRHETDNAAWRSDGISRVEEIVLLPDGGELNFDVIRKPLFSEQGRRKGLVIIGRDITELKRAEAGLRITASVFDNSQEAIVITDADNLIVNVNPAFTHITGYSREEVLGRNPRLLSSGHQDSSFYDDMWAALQEEGAWRGEIWNRRKNGEIYAELLSISVIRDDAGKVQRHVAVFSDITYFKAHEAELSRVANYDALTGIPNRRLLMDRLGQSVAHARRSGRMLAICYIDLDGFKVVNDRHGHETGDRLLVDITRRLQEILREGDTLARLGGDEFVVLFNELSQESECFQVLDRITQTIAAPMQFGGFQVAVSASIGVTFYPADDEDGDTLLRHADQAMYIAKQSGKNRYHLYDAVYDQRMRLLRETRQRISHGLEAGEFELYYQPILELTTGRVTAVEALIRWNHPERGLLHPDAFLPGIENSEMEIRLGNWVTDTALAQIRAWMQAGVDMKVSINISAGHLHSPDFFDELQRRLRQYPALPRGSLQIEVPETAALENIVHSAQIFAACRNAGVGFAVDDFGTGYSAMACLSELGAETLKIEQAFIQGMATNEGDRTLVQGVIALAKAFGRMTVAEGLEDPRLAGILAEMGCGYAQGYGIAPPMRAGEFLAWYGNR</sequence>
<feature type="domain" description="EAL" evidence="4">
    <location>
        <begin position="968"/>
        <end position="1221"/>
    </location>
</feature>
<dbReference type="InterPro" id="IPR035965">
    <property type="entry name" value="PAS-like_dom_sf"/>
</dbReference>
<gene>
    <name evidence="7" type="primary">gmr_38</name>
    <name evidence="7" type="ORF">GALL_64940</name>
</gene>
<dbReference type="Pfam" id="PF08448">
    <property type="entry name" value="PAS_4"/>
    <property type="match status" value="1"/>
</dbReference>
<dbReference type="SUPFAM" id="SSF55785">
    <property type="entry name" value="PYP-like sensor domain (PAS domain)"/>
    <property type="match status" value="4"/>
</dbReference>
<feature type="domain" description="PAS" evidence="2">
    <location>
        <begin position="541"/>
        <end position="589"/>
    </location>
</feature>
<dbReference type="Pfam" id="PF00563">
    <property type="entry name" value="EAL"/>
    <property type="match status" value="1"/>
</dbReference>
<feature type="domain" description="GGDEF" evidence="5">
    <location>
        <begin position="826"/>
        <end position="959"/>
    </location>
</feature>
<dbReference type="PANTHER" id="PTHR44757:SF2">
    <property type="entry name" value="BIOFILM ARCHITECTURE MAINTENANCE PROTEIN MBAA"/>
    <property type="match status" value="1"/>
</dbReference>
<feature type="domain" description="PAS" evidence="2">
    <location>
        <begin position="676"/>
        <end position="715"/>
    </location>
</feature>
<dbReference type="Gene3D" id="3.30.450.20">
    <property type="entry name" value="PAS domain"/>
    <property type="match status" value="4"/>
</dbReference>
<dbReference type="InterPro" id="IPR013767">
    <property type="entry name" value="PAS_fold"/>
</dbReference>
<dbReference type="CDD" id="cd02205">
    <property type="entry name" value="CBS_pair_SF"/>
    <property type="match status" value="1"/>
</dbReference>
<dbReference type="InterPro" id="IPR000700">
    <property type="entry name" value="PAS-assoc_C"/>
</dbReference>
<feature type="domain" description="PAC" evidence="3">
    <location>
        <begin position="479"/>
        <end position="529"/>
    </location>
</feature>
<feature type="domain" description="PAC" evidence="3">
    <location>
        <begin position="620"/>
        <end position="672"/>
    </location>
</feature>
<evidence type="ECO:0000259" key="6">
    <source>
        <dbReference type="PROSITE" id="PS51371"/>
    </source>
</evidence>
<dbReference type="GO" id="GO:0071111">
    <property type="term" value="F:cyclic-guanylate-specific phosphodiesterase activity"/>
    <property type="evidence" value="ECO:0007669"/>
    <property type="project" value="UniProtKB-EC"/>
</dbReference>
<dbReference type="PROSITE" id="PS50112">
    <property type="entry name" value="PAS"/>
    <property type="match status" value="4"/>
</dbReference>
<dbReference type="FunFam" id="3.30.70.270:FF:000001">
    <property type="entry name" value="Diguanylate cyclase domain protein"/>
    <property type="match status" value="1"/>
</dbReference>
<feature type="domain" description="PAS" evidence="2">
    <location>
        <begin position="266"/>
        <end position="336"/>
    </location>
</feature>
<dbReference type="InterPro" id="IPR000014">
    <property type="entry name" value="PAS"/>
</dbReference>
<evidence type="ECO:0000259" key="2">
    <source>
        <dbReference type="PROSITE" id="PS50112"/>
    </source>
</evidence>
<reference evidence="7" key="1">
    <citation type="submission" date="2016-10" db="EMBL/GenBank/DDBJ databases">
        <title>Sequence of Gallionella enrichment culture.</title>
        <authorList>
            <person name="Poehlein A."/>
            <person name="Muehling M."/>
            <person name="Daniel R."/>
        </authorList>
    </citation>
    <scope>NUCLEOTIDE SEQUENCE</scope>
</reference>
<evidence type="ECO:0000259" key="4">
    <source>
        <dbReference type="PROSITE" id="PS50883"/>
    </source>
</evidence>
<dbReference type="SMART" id="SM00267">
    <property type="entry name" value="GGDEF"/>
    <property type="match status" value="1"/>
</dbReference>
<dbReference type="PROSITE" id="PS50887">
    <property type="entry name" value="GGDEF"/>
    <property type="match status" value="1"/>
</dbReference>
<feature type="domain" description="PAC" evidence="3">
    <location>
        <begin position="742"/>
        <end position="794"/>
    </location>
</feature>
<dbReference type="Pfam" id="PF13188">
    <property type="entry name" value="PAS_8"/>
    <property type="match status" value="1"/>
</dbReference>
<dbReference type="NCBIfam" id="TIGR00254">
    <property type="entry name" value="GGDEF"/>
    <property type="match status" value="1"/>
</dbReference>
<dbReference type="InterPro" id="IPR000644">
    <property type="entry name" value="CBS_dom"/>
</dbReference>
<dbReference type="SUPFAM" id="SSF141868">
    <property type="entry name" value="EAL domain-like"/>
    <property type="match status" value="1"/>
</dbReference>
<dbReference type="SMART" id="SM00091">
    <property type="entry name" value="PAS"/>
    <property type="match status" value="4"/>
</dbReference>
<dbReference type="SUPFAM" id="SSF55073">
    <property type="entry name" value="Nucleotide cyclase"/>
    <property type="match status" value="1"/>
</dbReference>
<dbReference type="SMART" id="SM00116">
    <property type="entry name" value="CBS"/>
    <property type="match status" value="4"/>
</dbReference>
<keyword evidence="7" id="KW-0378">Hydrolase</keyword>
<evidence type="ECO:0000259" key="5">
    <source>
        <dbReference type="PROSITE" id="PS50887"/>
    </source>
</evidence>
<evidence type="ECO:0000256" key="1">
    <source>
        <dbReference type="SAM" id="Coils"/>
    </source>
</evidence>
<dbReference type="SMART" id="SM00052">
    <property type="entry name" value="EAL"/>
    <property type="match status" value="1"/>
</dbReference>
<feature type="domain" description="CBS" evidence="6">
    <location>
        <begin position="204"/>
        <end position="261"/>
    </location>
</feature>
<dbReference type="EC" id="3.1.4.52" evidence="7"/>
<keyword evidence="1" id="KW-0175">Coiled coil</keyword>
<dbReference type="CDD" id="cd01948">
    <property type="entry name" value="EAL"/>
    <property type="match status" value="1"/>
</dbReference>
<dbReference type="PROSITE" id="PS50113">
    <property type="entry name" value="PAC"/>
    <property type="match status" value="4"/>
</dbReference>
<dbReference type="SMART" id="SM00086">
    <property type="entry name" value="PAC"/>
    <property type="match status" value="4"/>
</dbReference>
<dbReference type="PANTHER" id="PTHR44757">
    <property type="entry name" value="DIGUANYLATE CYCLASE DGCP"/>
    <property type="match status" value="1"/>
</dbReference>
<dbReference type="GO" id="GO:0006355">
    <property type="term" value="P:regulation of DNA-templated transcription"/>
    <property type="evidence" value="ECO:0007669"/>
    <property type="project" value="InterPro"/>
</dbReference>
<dbReference type="CDD" id="cd01949">
    <property type="entry name" value="GGDEF"/>
    <property type="match status" value="1"/>
</dbReference>
<evidence type="ECO:0000313" key="7">
    <source>
        <dbReference type="EMBL" id="OIR11639.1"/>
    </source>
</evidence>
<feature type="coiled-coil region" evidence="1">
    <location>
        <begin position="524"/>
        <end position="551"/>
    </location>
</feature>
<dbReference type="InterPro" id="IPR013656">
    <property type="entry name" value="PAS_4"/>
</dbReference>
<dbReference type="CDD" id="cd00130">
    <property type="entry name" value="PAS"/>
    <property type="match status" value="4"/>
</dbReference>
<dbReference type="Gene3D" id="3.20.20.450">
    <property type="entry name" value="EAL domain"/>
    <property type="match status" value="1"/>
</dbReference>
<feature type="domain" description="PAS" evidence="2">
    <location>
        <begin position="424"/>
        <end position="475"/>
    </location>
</feature>
<dbReference type="Pfam" id="PF00571">
    <property type="entry name" value="CBS"/>
    <property type="match status" value="4"/>
</dbReference>
<feature type="domain" description="PAC" evidence="3">
    <location>
        <begin position="340"/>
        <end position="392"/>
    </location>
</feature>
<organism evidence="7">
    <name type="scientific">mine drainage metagenome</name>
    <dbReference type="NCBI Taxonomy" id="410659"/>
    <lineage>
        <taxon>unclassified sequences</taxon>
        <taxon>metagenomes</taxon>
        <taxon>ecological metagenomes</taxon>
    </lineage>
</organism>
<dbReference type="InterPro" id="IPR035919">
    <property type="entry name" value="EAL_sf"/>
</dbReference>
<dbReference type="Gene3D" id="3.10.580.10">
    <property type="entry name" value="CBS-domain"/>
    <property type="match status" value="2"/>
</dbReference>
<dbReference type="PROSITE" id="PS50883">
    <property type="entry name" value="EAL"/>
    <property type="match status" value="1"/>
</dbReference>
<dbReference type="InterPro" id="IPR001633">
    <property type="entry name" value="EAL_dom"/>
</dbReference>
<dbReference type="InterPro" id="IPR000160">
    <property type="entry name" value="GGDEF_dom"/>
</dbReference>
<dbReference type="Pfam" id="PF13426">
    <property type="entry name" value="PAS_9"/>
    <property type="match status" value="1"/>
</dbReference>
<feature type="domain" description="CBS" evidence="6">
    <location>
        <begin position="75"/>
        <end position="132"/>
    </location>
</feature>
<dbReference type="InterPro" id="IPR043128">
    <property type="entry name" value="Rev_trsase/Diguanyl_cyclase"/>
</dbReference>
<protein>
    <submittedName>
        <fullName evidence="7">Cyclic di-GMP phosphodiesterase Gmr</fullName>
        <ecNumber evidence="7">3.1.4.52</ecNumber>
    </submittedName>
</protein>
<dbReference type="NCBIfam" id="TIGR00229">
    <property type="entry name" value="sensory_box"/>
    <property type="match status" value="4"/>
</dbReference>
<dbReference type="Gene3D" id="3.30.70.270">
    <property type="match status" value="1"/>
</dbReference>
<name>A0A1J5ST25_9ZZZZ</name>
<dbReference type="InterPro" id="IPR001610">
    <property type="entry name" value="PAC"/>
</dbReference>
<feature type="domain" description="CBS" evidence="6">
    <location>
        <begin position="11"/>
        <end position="69"/>
    </location>
</feature>
<feature type="domain" description="CBS" evidence="6">
    <location>
        <begin position="140"/>
        <end position="195"/>
    </location>
</feature>
<dbReference type="Pfam" id="PF00989">
    <property type="entry name" value="PAS"/>
    <property type="match status" value="1"/>
</dbReference>
<dbReference type="SUPFAM" id="SSF54631">
    <property type="entry name" value="CBS-domain pair"/>
    <property type="match status" value="2"/>
</dbReference>
<dbReference type="EMBL" id="MLJW01000019">
    <property type="protein sequence ID" value="OIR11639.1"/>
    <property type="molecule type" value="Genomic_DNA"/>
</dbReference>
<proteinExistence type="predicted"/>
<dbReference type="PROSITE" id="PS51371">
    <property type="entry name" value="CBS"/>
    <property type="match status" value="4"/>
</dbReference>
<dbReference type="Pfam" id="PF00990">
    <property type="entry name" value="GGDEF"/>
    <property type="match status" value="1"/>
</dbReference>
<dbReference type="InterPro" id="IPR052155">
    <property type="entry name" value="Biofilm_reg_signaling"/>
</dbReference>
<evidence type="ECO:0000259" key="3">
    <source>
        <dbReference type="PROSITE" id="PS50113"/>
    </source>
</evidence>
<dbReference type="InterPro" id="IPR046342">
    <property type="entry name" value="CBS_dom_sf"/>
</dbReference>
<comment type="caution">
    <text evidence="7">The sequence shown here is derived from an EMBL/GenBank/DDBJ whole genome shotgun (WGS) entry which is preliminary data.</text>
</comment>
<dbReference type="AlphaFoldDB" id="A0A1J5ST25"/>